<accession>A0A930DHQ9</accession>
<dbReference type="InterPro" id="IPR015378">
    <property type="entry name" value="Transposase-like_Mu_C"/>
</dbReference>
<name>A0A930DHQ9_NEISI</name>
<dbReference type="PROSITE" id="PS50994">
    <property type="entry name" value="INTEGRASE"/>
    <property type="match status" value="1"/>
</dbReference>
<dbReference type="InterPro" id="IPR009004">
    <property type="entry name" value="Transposase_Mu_C"/>
</dbReference>
<gene>
    <name evidence="3" type="ORF">HXM80_00020</name>
</gene>
<dbReference type="Gene3D" id="3.30.420.10">
    <property type="entry name" value="Ribonuclease H-like superfamily/Ribonuclease H"/>
    <property type="match status" value="1"/>
</dbReference>
<dbReference type="Pfam" id="PF09299">
    <property type="entry name" value="Mu-transpos_C"/>
    <property type="match status" value="1"/>
</dbReference>
<dbReference type="PROSITE" id="PS51702">
    <property type="entry name" value="HTH_MU"/>
    <property type="match status" value="1"/>
</dbReference>
<organism evidence="3 4">
    <name type="scientific">Neisseria sicca</name>
    <dbReference type="NCBI Taxonomy" id="490"/>
    <lineage>
        <taxon>Bacteria</taxon>
        <taxon>Pseudomonadati</taxon>
        <taxon>Pseudomonadota</taxon>
        <taxon>Betaproteobacteria</taxon>
        <taxon>Neisseriales</taxon>
        <taxon>Neisseriaceae</taxon>
        <taxon>Neisseria</taxon>
    </lineage>
</organism>
<feature type="domain" description="HTH Mu-type" evidence="2">
    <location>
        <begin position="3"/>
        <end position="70"/>
    </location>
</feature>
<dbReference type="InterPro" id="IPR012337">
    <property type="entry name" value="RNaseH-like_sf"/>
</dbReference>
<dbReference type="InterPro" id="IPR036388">
    <property type="entry name" value="WH-like_DNA-bd_sf"/>
</dbReference>
<dbReference type="AlphaFoldDB" id="A0A930DHQ9"/>
<sequence>MKTHYSISELLEMNLEKFPKTNRAILYKVEREKWSFIEASCQGGKNGKRREYAPPPEVLKLIQAKMLNEVLGGLSDLPTPLSSYEEKGNEAAGLPSPDVRGGELAIGVTDGSTEQQRLCESARRGVLSAVELVMEESGVSKEAAMTTILTQAKMPGFEHIAKLFSLAADGRGGGGKLPSVRTIKRWFAARESNSLAPKSRTEDMNVPSWLPVFLECYRLPMKPSVSEAYRLFVNRLEGLHSPQPSPTGRGGDVPSIHQVRRWLGKLGNVERERGRRGARDLKNILPHKRRDFLHLKPAAIYTADGHTFDAEVLNPLSGLPFRPEITTVLDVGTRRCMGWSVGFAESQFTVLEALSHASRSAIGALWYVDWGRGFENLMMTDEATGLMGRLGMTMTHSRAYNSQAKGASERSHNIFTRAAANLPSFVGKNMDDEARQKLFKLSRKEVRLHGKILNSPIPTWDEFKGYIERVVDEYNDRPHRSLPKFTDREGKRRHMSPNEFWALKVAEFGEPPRVSPEEEGYLFRPQVMRTVRRGEVSLFSNTYYSAELMEFNGETVRVGYDVQDALWVWIYDDVGRLICKAEWHGNSTDYMPVSVLERAEDKRNDERLKRNELQQQNILKERRVPTIEHQDSVNIGGMVLDMGQIKAKAAALAARRNREDDLTVEAVAVKAVEMPSETEAAAGWSVPSEASERFALYQRLCGQTDLPPQAQRWLERYPQSNEYKALSKRAMLA</sequence>
<dbReference type="Gene3D" id="1.10.10.10">
    <property type="entry name" value="Winged helix-like DNA-binding domain superfamily/Winged helix DNA-binding domain"/>
    <property type="match status" value="1"/>
</dbReference>
<dbReference type="SUPFAM" id="SSF50610">
    <property type="entry name" value="mu transposase, C-terminal domain"/>
    <property type="match status" value="1"/>
</dbReference>
<dbReference type="Proteomes" id="UP000780345">
    <property type="component" value="Unassembled WGS sequence"/>
</dbReference>
<dbReference type="EMBL" id="JABZQQ010000001">
    <property type="protein sequence ID" value="MBF1264097.1"/>
    <property type="molecule type" value="Genomic_DNA"/>
</dbReference>
<dbReference type="SUPFAM" id="SSF53098">
    <property type="entry name" value="Ribonuclease H-like"/>
    <property type="match status" value="1"/>
</dbReference>
<evidence type="ECO:0000259" key="2">
    <source>
        <dbReference type="PROSITE" id="PS51702"/>
    </source>
</evidence>
<evidence type="ECO:0000313" key="3">
    <source>
        <dbReference type="EMBL" id="MBF1264097.1"/>
    </source>
</evidence>
<dbReference type="Gene3D" id="2.30.30.130">
    <property type="entry name" value="Transposase, Mu, C-terminal"/>
    <property type="match status" value="1"/>
</dbReference>
<dbReference type="InterPro" id="IPR036397">
    <property type="entry name" value="RNaseH_sf"/>
</dbReference>
<evidence type="ECO:0000259" key="1">
    <source>
        <dbReference type="PROSITE" id="PS50994"/>
    </source>
</evidence>
<dbReference type="GO" id="GO:0015074">
    <property type="term" value="P:DNA integration"/>
    <property type="evidence" value="ECO:0007669"/>
    <property type="project" value="InterPro"/>
</dbReference>
<dbReference type="GO" id="GO:0003677">
    <property type="term" value="F:DNA binding"/>
    <property type="evidence" value="ECO:0007669"/>
    <property type="project" value="InterPro"/>
</dbReference>
<dbReference type="InterPro" id="IPR003314">
    <property type="entry name" value="Mu-type_HTH"/>
</dbReference>
<proteinExistence type="predicted"/>
<reference evidence="3" key="1">
    <citation type="submission" date="2020-04" db="EMBL/GenBank/DDBJ databases">
        <title>Deep metagenomics examines the oral microbiome during advanced dental caries in children, revealing novel taxa and co-occurrences with host molecules.</title>
        <authorList>
            <person name="Baker J.L."/>
            <person name="Morton J.T."/>
            <person name="Dinis M."/>
            <person name="Alvarez R."/>
            <person name="Tran N.C."/>
            <person name="Knight R."/>
            <person name="Edlund A."/>
        </authorList>
    </citation>
    <scope>NUCLEOTIDE SEQUENCE</scope>
    <source>
        <strain evidence="3">JCVI_32_bin.62</strain>
    </source>
</reference>
<evidence type="ECO:0000313" key="4">
    <source>
        <dbReference type="Proteomes" id="UP000780345"/>
    </source>
</evidence>
<comment type="caution">
    <text evidence="3">The sequence shown here is derived from an EMBL/GenBank/DDBJ whole genome shotgun (WGS) entry which is preliminary data.</text>
</comment>
<feature type="domain" description="Integrase catalytic" evidence="1">
    <location>
        <begin position="293"/>
        <end position="464"/>
    </location>
</feature>
<protein>
    <submittedName>
        <fullName evidence="3">Mu transposase C-terminal domain-containing protein</fullName>
    </submittedName>
</protein>
<dbReference type="InterPro" id="IPR001584">
    <property type="entry name" value="Integrase_cat-core"/>
</dbReference>